<proteinExistence type="predicted"/>
<gene>
    <name evidence="1" type="ORF">C4900_05065</name>
</gene>
<organism evidence="1 2">
    <name type="scientific">Acidiferrobacter thiooxydans</name>
    <dbReference type="NCBI Taxonomy" id="163359"/>
    <lineage>
        <taxon>Bacteria</taxon>
        <taxon>Pseudomonadati</taxon>
        <taxon>Pseudomonadota</taxon>
        <taxon>Gammaproteobacteria</taxon>
        <taxon>Acidiferrobacterales</taxon>
        <taxon>Acidiferrobacteraceae</taxon>
        <taxon>Acidiferrobacter</taxon>
    </lineage>
</organism>
<dbReference type="EMBL" id="PSYR01000001">
    <property type="protein sequence ID" value="RCN59101.1"/>
    <property type="molecule type" value="Genomic_DNA"/>
</dbReference>
<comment type="caution">
    <text evidence="1">The sequence shown here is derived from an EMBL/GenBank/DDBJ whole genome shotgun (WGS) entry which is preliminary data.</text>
</comment>
<dbReference type="Proteomes" id="UP000253250">
    <property type="component" value="Unassembled WGS sequence"/>
</dbReference>
<sequence length="63" mass="7077">MPGPQLYRDTATGAIYVLVGRDRKGVYLRDLDSTPGDPMGVTTLGEWAFWLALDQRQLERVPL</sequence>
<evidence type="ECO:0000313" key="1">
    <source>
        <dbReference type="EMBL" id="RCN59101.1"/>
    </source>
</evidence>
<keyword evidence="2" id="KW-1185">Reference proteome</keyword>
<evidence type="ECO:0000313" key="2">
    <source>
        <dbReference type="Proteomes" id="UP000253250"/>
    </source>
</evidence>
<name>A0A368HI87_9GAMM</name>
<accession>A0A368HI87</accession>
<reference evidence="1 2" key="1">
    <citation type="submission" date="2018-02" db="EMBL/GenBank/DDBJ databases">
        <title>Insights into the biology of acidophilic members of the Acidiferrobacteraceae family derived from comparative genomic analyses.</title>
        <authorList>
            <person name="Issotta F."/>
            <person name="Thyssen C."/>
            <person name="Mena C."/>
            <person name="Moya A."/>
            <person name="Bellenberg S."/>
            <person name="Sproer C."/>
            <person name="Covarrubias P.C."/>
            <person name="Sand W."/>
            <person name="Quatrini R."/>
            <person name="Vera M."/>
        </authorList>
    </citation>
    <scope>NUCLEOTIDE SEQUENCE [LARGE SCALE GENOMIC DNA]</scope>
    <source>
        <strain evidence="2">m-1</strain>
    </source>
</reference>
<dbReference type="RefSeq" id="WP_114282485.1">
    <property type="nucleotide sequence ID" value="NZ_PSYR01000001.1"/>
</dbReference>
<protein>
    <submittedName>
        <fullName evidence="1">Uncharacterized protein</fullName>
    </submittedName>
</protein>
<dbReference type="AlphaFoldDB" id="A0A368HI87"/>